<dbReference type="AlphaFoldDB" id="A0A1I4R9V1"/>
<accession>A0A1I4R9V1</accession>
<proteinExistence type="predicted"/>
<organism evidence="1 2">
    <name type="scientific">Gracilibacillus orientalis</name>
    <dbReference type="NCBI Taxonomy" id="334253"/>
    <lineage>
        <taxon>Bacteria</taxon>
        <taxon>Bacillati</taxon>
        <taxon>Bacillota</taxon>
        <taxon>Bacilli</taxon>
        <taxon>Bacillales</taxon>
        <taxon>Bacillaceae</taxon>
        <taxon>Gracilibacillus</taxon>
    </lineage>
</organism>
<name>A0A1I4R9V1_9BACI</name>
<dbReference type="NCBIfam" id="TIGR04398">
    <property type="entry name" value="SLAP_DUP"/>
    <property type="match status" value="1"/>
</dbReference>
<reference evidence="2" key="1">
    <citation type="submission" date="2016-10" db="EMBL/GenBank/DDBJ databases">
        <authorList>
            <person name="Varghese N."/>
            <person name="Submissions S."/>
        </authorList>
    </citation>
    <scope>NUCLEOTIDE SEQUENCE [LARGE SCALE GENOMIC DNA]</scope>
    <source>
        <strain evidence="2">CGMCC 1.4250</strain>
    </source>
</reference>
<protein>
    <submittedName>
        <fullName evidence="1">SLAP domain-containing protein</fullName>
    </submittedName>
</protein>
<evidence type="ECO:0000313" key="2">
    <source>
        <dbReference type="Proteomes" id="UP000198565"/>
    </source>
</evidence>
<dbReference type="RefSeq" id="WP_091486692.1">
    <property type="nucleotide sequence ID" value="NZ_FOTR01000022.1"/>
</dbReference>
<dbReference type="Proteomes" id="UP000198565">
    <property type="component" value="Unassembled WGS sequence"/>
</dbReference>
<dbReference type="EMBL" id="FOTR01000022">
    <property type="protein sequence ID" value="SFM49074.1"/>
    <property type="molecule type" value="Genomic_DNA"/>
</dbReference>
<dbReference type="InterPro" id="IPR030910">
    <property type="entry name" value="SLAP_dom"/>
</dbReference>
<dbReference type="OrthoDB" id="1907642at2"/>
<sequence length="125" mass="14558">MQRLFFEDAWNRTINDEDRLDIEKTFEQTKKDADDGVSFVPIRSAVNHRNDLLVTTLIHNFQSEAADLTNINIQLFQENKQITSQQIEETRLHLPAKTTMPWTFIFPKMGHENNSNVSISLKIGR</sequence>
<gene>
    <name evidence="1" type="ORF">SAMN04487943_12214</name>
</gene>
<keyword evidence="2" id="KW-1185">Reference proteome</keyword>
<evidence type="ECO:0000313" key="1">
    <source>
        <dbReference type="EMBL" id="SFM49074.1"/>
    </source>
</evidence>